<dbReference type="GO" id="GO:0005886">
    <property type="term" value="C:plasma membrane"/>
    <property type="evidence" value="ECO:0007669"/>
    <property type="project" value="UniProtKB-SubCell"/>
</dbReference>
<dbReference type="Gene3D" id="2.20.200.10">
    <property type="entry name" value="Outer membrane efflux proteins (OEP)"/>
    <property type="match status" value="1"/>
</dbReference>
<dbReference type="NCBIfam" id="TIGR01845">
    <property type="entry name" value="outer_NodT"/>
    <property type="match status" value="1"/>
</dbReference>
<feature type="signal peptide" evidence="2">
    <location>
        <begin position="1"/>
        <end position="25"/>
    </location>
</feature>
<accession>A0AAI9ID04</accession>
<keyword evidence="2" id="KW-0564">Palmitate</keyword>
<evidence type="ECO:0000313" key="4">
    <source>
        <dbReference type="Proteomes" id="UP000006772"/>
    </source>
</evidence>
<dbReference type="Proteomes" id="UP000006772">
    <property type="component" value="Unassembled WGS sequence"/>
</dbReference>
<dbReference type="PANTHER" id="PTHR30203">
    <property type="entry name" value="OUTER MEMBRANE CATION EFFLUX PROTEIN"/>
    <property type="match status" value="1"/>
</dbReference>
<dbReference type="Gene3D" id="1.20.1600.10">
    <property type="entry name" value="Outer membrane efflux proteins (OEP)"/>
    <property type="match status" value="1"/>
</dbReference>
<dbReference type="AlphaFoldDB" id="A0AAI9ID04"/>
<sequence>MQSRPRSLPLSLLALLVATTLSACAVGPDYASGDAPGAVLPARYAHAGATAQVSTNQQASTEALRQWWSGFHDPVLDRIIDRVLAQNLDLQAALARVEQARAVAQLADADLLPSASANLQVQQQRQSLRSPLGQIASNFPGYERNHTQYDLGLGASWEIDLFGGLHRQREADLASAEAAAADGLGVRISLAAEAADAYFRMRGAQARLQVLEQQIAAERQLSELVALRLQDGFSNRRELAQAQARLAGARAAVTPVRAEIEVQRNRLDVLMGAAPGSLATQWTSDAPTMAAAPSLEALPAPAQLLRRRPDVMAAERRLAASNARIGVAMSEYYPKLSLSGLLGFESLSRFELSERTLQPTAVAGLRWRLFDFGRVDAEVAAAKGAHAEDLSRFRQAMLKATEDVENALVNESEVDQRRMALQQQKAASEEALRAVTEAFDHGAESRVEVLEQTRQLLAAQDQLIVAEAESARASVGLYRALGGGW</sequence>
<organism evidence="3 4">
    <name type="scientific">Herbaspirillum frisingense GSF30</name>
    <dbReference type="NCBI Taxonomy" id="864073"/>
    <lineage>
        <taxon>Bacteria</taxon>
        <taxon>Pseudomonadati</taxon>
        <taxon>Pseudomonadota</taxon>
        <taxon>Betaproteobacteria</taxon>
        <taxon>Burkholderiales</taxon>
        <taxon>Oxalobacteraceae</taxon>
        <taxon>Herbaspirillum</taxon>
    </lineage>
</organism>
<reference evidence="3 4" key="1">
    <citation type="journal article" date="2013" name="Front. Microbiol.">
        <title>The genome of the endophytic bacterium H. frisingense GSF30(T) identifies diverse strategies in the Herbaspirillum genus to interact with plants.</title>
        <authorList>
            <person name="Straub D."/>
            <person name="Rothballer M."/>
            <person name="Hartmann A."/>
            <person name="Ludewig U."/>
        </authorList>
    </citation>
    <scope>NUCLEOTIDE SEQUENCE [LARGE SCALE GENOMIC DNA]</scope>
    <source>
        <strain evidence="3 4">GSF30</strain>
    </source>
</reference>
<dbReference type="SUPFAM" id="SSF56954">
    <property type="entry name" value="Outer membrane efflux proteins (OEP)"/>
    <property type="match status" value="1"/>
</dbReference>
<dbReference type="PROSITE" id="PS51257">
    <property type="entry name" value="PROKAR_LIPOPROTEIN"/>
    <property type="match status" value="1"/>
</dbReference>
<dbReference type="RefSeq" id="WP_006464269.1">
    <property type="nucleotide sequence ID" value="NZ_AEEC02000021.1"/>
</dbReference>
<dbReference type="InterPro" id="IPR010131">
    <property type="entry name" value="MdtP/NodT-like"/>
</dbReference>
<keyword evidence="2" id="KW-0472">Membrane</keyword>
<comment type="caution">
    <text evidence="3">The sequence shown here is derived from an EMBL/GenBank/DDBJ whole genome shotgun (WGS) entry which is preliminary data.</text>
</comment>
<protein>
    <submittedName>
        <fullName evidence="3">Transcriptional regulator</fullName>
    </submittedName>
</protein>
<comment type="similarity">
    <text evidence="1 2">Belongs to the outer membrane factor (OMF) (TC 1.B.17) family.</text>
</comment>
<evidence type="ECO:0000313" key="3">
    <source>
        <dbReference type="EMBL" id="EOA03856.1"/>
    </source>
</evidence>
<dbReference type="Pfam" id="PF02321">
    <property type="entry name" value="OEP"/>
    <property type="match status" value="2"/>
</dbReference>
<gene>
    <name evidence="3" type="ORF">HFRIS_015181</name>
</gene>
<keyword evidence="2" id="KW-0812">Transmembrane</keyword>
<keyword evidence="2" id="KW-0732">Signal</keyword>
<evidence type="ECO:0000256" key="2">
    <source>
        <dbReference type="RuleBase" id="RU362097"/>
    </source>
</evidence>
<dbReference type="EMBL" id="AEEC02000021">
    <property type="protein sequence ID" value="EOA03856.1"/>
    <property type="molecule type" value="Genomic_DNA"/>
</dbReference>
<feature type="chain" id="PRO_5042316185" evidence="2">
    <location>
        <begin position="26"/>
        <end position="485"/>
    </location>
</feature>
<keyword evidence="2" id="KW-1134">Transmembrane beta strand</keyword>
<evidence type="ECO:0000256" key="1">
    <source>
        <dbReference type="ARBA" id="ARBA00007613"/>
    </source>
</evidence>
<proteinExistence type="inferred from homology"/>
<dbReference type="PANTHER" id="PTHR30203:SF25">
    <property type="entry name" value="OUTER MEMBRANE PROTEIN-RELATED"/>
    <property type="match status" value="1"/>
</dbReference>
<dbReference type="InterPro" id="IPR003423">
    <property type="entry name" value="OMP_efflux"/>
</dbReference>
<comment type="subcellular location">
    <subcellularLocation>
        <location evidence="2">Cell membrane</location>
        <topology evidence="2">Lipid-anchor</topology>
    </subcellularLocation>
</comment>
<keyword evidence="2" id="KW-0449">Lipoprotein</keyword>
<dbReference type="GO" id="GO:0015562">
    <property type="term" value="F:efflux transmembrane transporter activity"/>
    <property type="evidence" value="ECO:0007669"/>
    <property type="project" value="InterPro"/>
</dbReference>
<name>A0AAI9ID04_9BURK</name>